<dbReference type="VEuPathDB" id="VectorBase:HLOH_047058"/>
<name>A0A9J6GR32_HAELO</name>
<evidence type="ECO:0000313" key="2">
    <source>
        <dbReference type="EMBL" id="KAH9381022.1"/>
    </source>
</evidence>
<proteinExistence type="predicted"/>
<feature type="compositionally biased region" description="Basic residues" evidence="1">
    <location>
        <begin position="1"/>
        <end position="12"/>
    </location>
</feature>
<organism evidence="2 3">
    <name type="scientific">Haemaphysalis longicornis</name>
    <name type="common">Bush tick</name>
    <dbReference type="NCBI Taxonomy" id="44386"/>
    <lineage>
        <taxon>Eukaryota</taxon>
        <taxon>Metazoa</taxon>
        <taxon>Ecdysozoa</taxon>
        <taxon>Arthropoda</taxon>
        <taxon>Chelicerata</taxon>
        <taxon>Arachnida</taxon>
        <taxon>Acari</taxon>
        <taxon>Parasitiformes</taxon>
        <taxon>Ixodida</taxon>
        <taxon>Ixodoidea</taxon>
        <taxon>Ixodidae</taxon>
        <taxon>Haemaphysalinae</taxon>
        <taxon>Haemaphysalis</taxon>
    </lineage>
</organism>
<evidence type="ECO:0000313" key="3">
    <source>
        <dbReference type="Proteomes" id="UP000821853"/>
    </source>
</evidence>
<sequence>MQPHAVCRRRRGSSGDPYERFPKNVQSGPTENDIMGSALNSPWPCDIPFGAAEMESVVQPGYEVRRVSRDTYYAVVMEDCMPRRSASTDNYTKPTTTWNYPKRQLHKASTAIREMMSRSRELSSGLVTLNTVTAQPRVPGDTARPESQIKTESGGKPTPMPRTKISTLSTYTLKPCRTRFDSCAEPPAAGTITADTTAGQLCRGLLNVPEEEMKNVDQPAGTTLSKVKPCEKDKFTESELKGGSPKKIKSERLRMASPKRLRRALSATDDPFAVITAENAADRSNGGSEFRDVLSDHLRRVVRHQRLVLGVQLRVARRVLRDLVR</sequence>
<dbReference type="EMBL" id="JABSTR010000011">
    <property type="protein sequence ID" value="KAH9381022.1"/>
    <property type="molecule type" value="Genomic_DNA"/>
</dbReference>
<accession>A0A9J6GR32</accession>
<comment type="caution">
    <text evidence="2">The sequence shown here is derived from an EMBL/GenBank/DDBJ whole genome shotgun (WGS) entry which is preliminary data.</text>
</comment>
<gene>
    <name evidence="2" type="ORF">HPB48_008236</name>
</gene>
<keyword evidence="3" id="KW-1185">Reference proteome</keyword>
<protein>
    <submittedName>
        <fullName evidence="2">Uncharacterized protein</fullName>
    </submittedName>
</protein>
<dbReference type="AlphaFoldDB" id="A0A9J6GR32"/>
<feature type="region of interest" description="Disordered" evidence="1">
    <location>
        <begin position="1"/>
        <end position="37"/>
    </location>
</feature>
<evidence type="ECO:0000256" key="1">
    <source>
        <dbReference type="SAM" id="MobiDB-lite"/>
    </source>
</evidence>
<reference evidence="2 3" key="1">
    <citation type="journal article" date="2020" name="Cell">
        <title>Large-Scale Comparative Analyses of Tick Genomes Elucidate Their Genetic Diversity and Vector Capacities.</title>
        <authorList>
            <consortium name="Tick Genome and Microbiome Consortium (TIGMIC)"/>
            <person name="Jia N."/>
            <person name="Wang J."/>
            <person name="Shi W."/>
            <person name="Du L."/>
            <person name="Sun Y."/>
            <person name="Zhan W."/>
            <person name="Jiang J.F."/>
            <person name="Wang Q."/>
            <person name="Zhang B."/>
            <person name="Ji P."/>
            <person name="Bell-Sakyi L."/>
            <person name="Cui X.M."/>
            <person name="Yuan T.T."/>
            <person name="Jiang B.G."/>
            <person name="Yang W.F."/>
            <person name="Lam T.T."/>
            <person name="Chang Q.C."/>
            <person name="Ding S.J."/>
            <person name="Wang X.J."/>
            <person name="Zhu J.G."/>
            <person name="Ruan X.D."/>
            <person name="Zhao L."/>
            <person name="Wei J.T."/>
            <person name="Ye R.Z."/>
            <person name="Que T.C."/>
            <person name="Du C.H."/>
            <person name="Zhou Y.H."/>
            <person name="Cheng J.X."/>
            <person name="Dai P.F."/>
            <person name="Guo W.B."/>
            <person name="Han X.H."/>
            <person name="Huang E.J."/>
            <person name="Li L.F."/>
            <person name="Wei W."/>
            <person name="Gao Y.C."/>
            <person name="Liu J.Z."/>
            <person name="Shao H.Z."/>
            <person name="Wang X."/>
            <person name="Wang C.C."/>
            <person name="Yang T.C."/>
            <person name="Huo Q.B."/>
            <person name="Li W."/>
            <person name="Chen H.Y."/>
            <person name="Chen S.E."/>
            <person name="Zhou L.G."/>
            <person name="Ni X.B."/>
            <person name="Tian J.H."/>
            <person name="Sheng Y."/>
            <person name="Liu T."/>
            <person name="Pan Y.S."/>
            <person name="Xia L.Y."/>
            <person name="Li J."/>
            <person name="Zhao F."/>
            <person name="Cao W.C."/>
        </authorList>
    </citation>
    <scope>NUCLEOTIDE SEQUENCE [LARGE SCALE GENOMIC DNA]</scope>
    <source>
        <strain evidence="2">HaeL-2018</strain>
    </source>
</reference>
<feature type="region of interest" description="Disordered" evidence="1">
    <location>
        <begin position="136"/>
        <end position="164"/>
    </location>
</feature>
<dbReference type="Proteomes" id="UP000821853">
    <property type="component" value="Chromosome 9"/>
</dbReference>